<gene>
    <name evidence="3" type="ORF">JOL79_33005</name>
</gene>
<evidence type="ECO:0000313" key="4">
    <source>
        <dbReference type="Proteomes" id="UP000674234"/>
    </source>
</evidence>
<feature type="domain" description="Hemerythrin-like" evidence="1">
    <location>
        <begin position="5"/>
        <end position="120"/>
    </location>
</feature>
<dbReference type="PANTHER" id="PTHR35585:SF1">
    <property type="entry name" value="HHE DOMAIN PROTEIN (AFU_ORTHOLOGUE AFUA_4G00730)"/>
    <property type="match status" value="1"/>
</dbReference>
<evidence type="ECO:0000259" key="2">
    <source>
        <dbReference type="Pfam" id="PF07498"/>
    </source>
</evidence>
<comment type="caution">
    <text evidence="3">The sequence shown here is derived from an EMBL/GenBank/DDBJ whole genome shotgun (WGS) entry which is preliminary data.</text>
</comment>
<dbReference type="Proteomes" id="UP000674234">
    <property type="component" value="Unassembled WGS sequence"/>
</dbReference>
<dbReference type="Pfam" id="PF01814">
    <property type="entry name" value="Hemerythrin"/>
    <property type="match status" value="1"/>
</dbReference>
<dbReference type="AlphaFoldDB" id="A0A940WNA7"/>
<name>A0A940WNA7_9ACTN</name>
<proteinExistence type="predicted"/>
<dbReference type="PANTHER" id="PTHR35585">
    <property type="entry name" value="HHE DOMAIN PROTEIN (AFU_ORTHOLOGUE AFUA_4G00730)"/>
    <property type="match status" value="1"/>
</dbReference>
<keyword evidence="4" id="KW-1185">Reference proteome</keyword>
<dbReference type="EMBL" id="JAFCNB010000038">
    <property type="protein sequence ID" value="MBP2708601.1"/>
    <property type="molecule type" value="Genomic_DNA"/>
</dbReference>
<sequence length="184" mass="20440">MTLTVVDLITADHRDVEALFEKLRTQPENRPALLAELAAKFVAHARAEETEVYPELAKAAPGERGEVHHGVEEHHEAEELLAQLMGVDPDRAEFLTVLERLVKAVGHHVEEEESEILPALTKALSDDRLVRLGRVFSRAKAGELERPPKPKGRMKEELVEQAKEKGVDGYSSMTKEELVAALDA</sequence>
<evidence type="ECO:0000259" key="1">
    <source>
        <dbReference type="Pfam" id="PF01814"/>
    </source>
</evidence>
<dbReference type="InterPro" id="IPR012312">
    <property type="entry name" value="Hemerythrin-like"/>
</dbReference>
<dbReference type="GO" id="GO:0006353">
    <property type="term" value="P:DNA-templated transcription termination"/>
    <property type="evidence" value="ECO:0007669"/>
    <property type="project" value="InterPro"/>
</dbReference>
<dbReference type="Gene3D" id="1.20.120.520">
    <property type="entry name" value="nmb1532 protein domain like"/>
    <property type="match status" value="1"/>
</dbReference>
<evidence type="ECO:0000313" key="3">
    <source>
        <dbReference type="EMBL" id="MBP2708601.1"/>
    </source>
</evidence>
<dbReference type="InterPro" id="IPR011112">
    <property type="entry name" value="Rho-like_N"/>
</dbReference>
<dbReference type="RefSeq" id="WP_210159860.1">
    <property type="nucleotide sequence ID" value="NZ_JAFCNB010000038.1"/>
</dbReference>
<reference evidence="3" key="1">
    <citation type="submission" date="2021-02" db="EMBL/GenBank/DDBJ databases">
        <title>Draft genome sequence of Microbispora sp. RL4-1S isolated from rice leaves in Thailand.</title>
        <authorList>
            <person name="Muangham S."/>
            <person name="Duangmal K."/>
        </authorList>
    </citation>
    <scope>NUCLEOTIDE SEQUENCE</scope>
    <source>
        <strain evidence="3">RL4-1S</strain>
    </source>
</reference>
<protein>
    <submittedName>
        <fullName evidence="3">Hemerythrin domain-containing protein</fullName>
    </submittedName>
</protein>
<feature type="domain" description="Rho termination factor-like N-terminal" evidence="2">
    <location>
        <begin position="156"/>
        <end position="181"/>
    </location>
</feature>
<accession>A0A940WNA7</accession>
<organism evidence="3 4">
    <name type="scientific">Microbispora oryzae</name>
    <dbReference type="NCBI Taxonomy" id="2806554"/>
    <lineage>
        <taxon>Bacteria</taxon>
        <taxon>Bacillati</taxon>
        <taxon>Actinomycetota</taxon>
        <taxon>Actinomycetes</taxon>
        <taxon>Streptosporangiales</taxon>
        <taxon>Streptosporangiaceae</taxon>
        <taxon>Microbispora</taxon>
    </lineage>
</organism>
<dbReference type="Pfam" id="PF07498">
    <property type="entry name" value="Rho_N"/>
    <property type="match status" value="1"/>
</dbReference>